<dbReference type="PRINTS" id="PR00944">
    <property type="entry name" value="CUEXPORT"/>
</dbReference>
<dbReference type="Pfam" id="PF00403">
    <property type="entry name" value="HMA"/>
    <property type="match status" value="1"/>
</dbReference>
<gene>
    <name evidence="2" type="ORF">DCCM_2201</name>
</gene>
<organism evidence="2 3">
    <name type="scientific">Desulfocucumis palustris</name>
    <dbReference type="NCBI Taxonomy" id="1898651"/>
    <lineage>
        <taxon>Bacteria</taxon>
        <taxon>Bacillati</taxon>
        <taxon>Bacillota</taxon>
        <taxon>Clostridia</taxon>
        <taxon>Eubacteriales</taxon>
        <taxon>Desulfocucumaceae</taxon>
        <taxon>Desulfocucumis</taxon>
    </lineage>
</organism>
<dbReference type="OrthoDB" id="9813965at2"/>
<name>A0A2L2XAU8_9FIRM</name>
<dbReference type="InterPro" id="IPR036163">
    <property type="entry name" value="HMA_dom_sf"/>
</dbReference>
<keyword evidence="3" id="KW-1185">Reference proteome</keyword>
<dbReference type="GO" id="GO:0005507">
    <property type="term" value="F:copper ion binding"/>
    <property type="evidence" value="ECO:0007669"/>
    <property type="project" value="InterPro"/>
</dbReference>
<dbReference type="InterPro" id="IPR000428">
    <property type="entry name" value="Cu-bd"/>
</dbReference>
<comment type="caution">
    <text evidence="2">The sequence shown here is derived from an EMBL/GenBank/DDBJ whole genome shotgun (WGS) entry which is preliminary data.</text>
</comment>
<dbReference type="GO" id="GO:0006825">
    <property type="term" value="P:copper ion transport"/>
    <property type="evidence" value="ECO:0007669"/>
    <property type="project" value="InterPro"/>
</dbReference>
<evidence type="ECO:0000313" key="2">
    <source>
        <dbReference type="EMBL" id="GBF33104.1"/>
    </source>
</evidence>
<dbReference type="Proteomes" id="UP000239549">
    <property type="component" value="Unassembled WGS sequence"/>
</dbReference>
<accession>A0A2L2XAU8</accession>
<dbReference type="AlphaFoldDB" id="A0A2L2XAU8"/>
<feature type="domain" description="HMA" evidence="1">
    <location>
        <begin position="2"/>
        <end position="65"/>
    </location>
</feature>
<dbReference type="CDD" id="cd00371">
    <property type="entry name" value="HMA"/>
    <property type="match status" value="1"/>
</dbReference>
<dbReference type="Gene3D" id="3.30.70.100">
    <property type="match status" value="1"/>
</dbReference>
<evidence type="ECO:0000313" key="3">
    <source>
        <dbReference type="Proteomes" id="UP000239549"/>
    </source>
</evidence>
<dbReference type="SUPFAM" id="SSF55008">
    <property type="entry name" value="HMA, heavy metal-associated domain"/>
    <property type="match status" value="1"/>
</dbReference>
<evidence type="ECO:0000259" key="1">
    <source>
        <dbReference type="PROSITE" id="PS50846"/>
    </source>
</evidence>
<reference evidence="3" key="1">
    <citation type="submission" date="2018-02" db="EMBL/GenBank/DDBJ databases">
        <title>Genome sequence of Desulfocucumis palustris strain NAW-5.</title>
        <authorList>
            <person name="Watanabe M."/>
            <person name="Kojima H."/>
            <person name="Fukui M."/>
        </authorList>
    </citation>
    <scope>NUCLEOTIDE SEQUENCE [LARGE SCALE GENOMIC DNA]</scope>
    <source>
        <strain evidence="3">NAW-5</strain>
    </source>
</reference>
<protein>
    <submittedName>
        <fullName evidence="2">Heavy metal binding protein</fullName>
    </submittedName>
</protein>
<dbReference type="RefSeq" id="WP_104371541.1">
    <property type="nucleotide sequence ID" value="NZ_BFAV01000073.1"/>
</dbReference>
<dbReference type="PROSITE" id="PS50846">
    <property type="entry name" value="HMA_2"/>
    <property type="match status" value="1"/>
</dbReference>
<proteinExistence type="predicted"/>
<dbReference type="InterPro" id="IPR006121">
    <property type="entry name" value="HMA_dom"/>
</dbReference>
<sequence>MSKTVLKVEGMSCNHCKMAVEKAAREVAGVEEALVNLEQKELTVKGSASREQLVEAVTKAGYEVKS</sequence>
<dbReference type="EMBL" id="BFAV01000073">
    <property type="protein sequence ID" value="GBF33104.1"/>
    <property type="molecule type" value="Genomic_DNA"/>
</dbReference>